<dbReference type="GO" id="GO:0009166">
    <property type="term" value="P:nucleotide catabolic process"/>
    <property type="evidence" value="ECO:0007669"/>
    <property type="project" value="InterPro"/>
</dbReference>
<protein>
    <submittedName>
        <fullName evidence="5">2',3'-cyclic-nucleotide 2'-phosphodiesterase/5'-or 3'-nucleotidase, 5'-nucleotidase family</fullName>
    </submittedName>
</protein>
<sequence>MKKLNGLKRIVTFVLAAAMVVTMGFTPAKAYAYEAEYKIMPQISKDLSGKTLIIHSNDVHGAIDKYSQLAALRNELKARGADVILTDAGDFSQGTPYVSSTKGMYAINMMNAMGYDVVTLGNHEFDYGYAQLKYNLSNAKFKVVCADVVDAKGKNLFDANTVFTTPSGLKIGFFGLETPETQTKVNPATIKGVKFLSKSDIYTCAQAQVEALKAQGVDLVVCLSHLGVDEESAPDGHRSVDMLANTTGIDLVIDGHSHTLMSLKDADPNEPGDEPVQSTGTKLETAGVVVIDNASKKIEDMYLVKLDDGIIKDTFISAVDKTIEDAVDAEYGVEFAKSEVDLNGKKAPGVRTEETNLGDLITDALIWKVTKEKGAITVPEDHIVAVTNGGGIRASISAGSVTKKDLNTVLPFGNTVAVVYVKGSELLEALEASTYCTPDAIGGFPQVSGIKFTVNTAVPFAQGEAYPDSTYYKPAAIGRVTIDSINGKKFSATDTYAVVTNNFVAAGGDTYYAFANSKNQFDTGIVMDEAVMEYVQTKLGGTITAKDYGTTKGNITIK</sequence>
<evidence type="ECO:0000256" key="1">
    <source>
        <dbReference type="ARBA" id="ARBA00022729"/>
    </source>
</evidence>
<dbReference type="InterPro" id="IPR006179">
    <property type="entry name" value="5_nucleotidase/apyrase"/>
</dbReference>
<keyword evidence="1" id="KW-0732">Signal</keyword>
<dbReference type="SUPFAM" id="SSF55816">
    <property type="entry name" value="5'-nucleotidase (syn. UDP-sugar hydrolase), C-terminal domain"/>
    <property type="match status" value="1"/>
</dbReference>
<dbReference type="Gene3D" id="3.90.780.10">
    <property type="entry name" value="5'-Nucleotidase, C-terminal domain"/>
    <property type="match status" value="1"/>
</dbReference>
<keyword evidence="2" id="KW-0547">Nucleotide-binding</keyword>
<dbReference type="InterPro" id="IPR008334">
    <property type="entry name" value="5'-Nucleotdase_C"/>
</dbReference>
<feature type="domain" description="Calcineurin-like phosphoesterase" evidence="3">
    <location>
        <begin position="53"/>
        <end position="259"/>
    </location>
</feature>
<dbReference type="AlphaFoldDB" id="A0A1G5RU00"/>
<dbReference type="Proteomes" id="UP000199428">
    <property type="component" value="Unassembled WGS sequence"/>
</dbReference>
<comment type="similarity">
    <text evidence="2">Belongs to the 5'-nucleotidase family.</text>
</comment>
<dbReference type="EMBL" id="FMWK01000003">
    <property type="protein sequence ID" value="SCZ77553.1"/>
    <property type="molecule type" value="Genomic_DNA"/>
</dbReference>
<reference evidence="5 6" key="1">
    <citation type="submission" date="2016-10" db="EMBL/GenBank/DDBJ databases">
        <authorList>
            <person name="de Groot N.N."/>
        </authorList>
    </citation>
    <scope>NUCLEOTIDE SEQUENCE [LARGE SCALE GENOMIC DNA]</scope>
    <source>
        <strain evidence="5 6">DSM 10317</strain>
    </source>
</reference>
<dbReference type="GO" id="GO:0016788">
    <property type="term" value="F:hydrolase activity, acting on ester bonds"/>
    <property type="evidence" value="ECO:0007669"/>
    <property type="project" value="InterPro"/>
</dbReference>
<name>A0A1G5RU00_PSEXY</name>
<dbReference type="InterPro" id="IPR036907">
    <property type="entry name" value="5'-Nucleotdase_C_sf"/>
</dbReference>
<dbReference type="PANTHER" id="PTHR11575">
    <property type="entry name" value="5'-NUCLEOTIDASE-RELATED"/>
    <property type="match status" value="1"/>
</dbReference>
<dbReference type="PROSITE" id="PS00786">
    <property type="entry name" value="5_NUCLEOTIDASE_2"/>
    <property type="match status" value="1"/>
</dbReference>
<dbReference type="PRINTS" id="PR01607">
    <property type="entry name" value="APYRASEFAMLY"/>
</dbReference>
<dbReference type="InterPro" id="IPR004843">
    <property type="entry name" value="Calcineurin-like_PHP"/>
</dbReference>
<evidence type="ECO:0000313" key="5">
    <source>
        <dbReference type="EMBL" id="SCZ77553.1"/>
    </source>
</evidence>
<evidence type="ECO:0000259" key="4">
    <source>
        <dbReference type="Pfam" id="PF02872"/>
    </source>
</evidence>
<dbReference type="InterPro" id="IPR006146">
    <property type="entry name" value="5'-Nucleotdase_CS"/>
</dbReference>
<gene>
    <name evidence="5" type="ORF">SAMN02910350_00857</name>
</gene>
<organism evidence="5 6">
    <name type="scientific">Pseudobutyrivibrio xylanivorans</name>
    <dbReference type="NCBI Taxonomy" id="185007"/>
    <lineage>
        <taxon>Bacteria</taxon>
        <taxon>Bacillati</taxon>
        <taxon>Bacillota</taxon>
        <taxon>Clostridia</taxon>
        <taxon>Lachnospirales</taxon>
        <taxon>Lachnospiraceae</taxon>
        <taxon>Pseudobutyrivibrio</taxon>
    </lineage>
</organism>
<evidence type="ECO:0000256" key="2">
    <source>
        <dbReference type="RuleBase" id="RU362119"/>
    </source>
</evidence>
<evidence type="ECO:0000313" key="6">
    <source>
        <dbReference type="Proteomes" id="UP000199428"/>
    </source>
</evidence>
<accession>A0A1G5RU00</accession>
<dbReference type="GO" id="GO:0000166">
    <property type="term" value="F:nucleotide binding"/>
    <property type="evidence" value="ECO:0007669"/>
    <property type="project" value="UniProtKB-KW"/>
</dbReference>
<dbReference type="SUPFAM" id="SSF56300">
    <property type="entry name" value="Metallo-dependent phosphatases"/>
    <property type="match status" value="1"/>
</dbReference>
<dbReference type="RefSeq" id="WP_090161584.1">
    <property type="nucleotide sequence ID" value="NZ_FMWK01000003.1"/>
</dbReference>
<dbReference type="GO" id="GO:0046872">
    <property type="term" value="F:metal ion binding"/>
    <property type="evidence" value="ECO:0007669"/>
    <property type="project" value="InterPro"/>
</dbReference>
<dbReference type="CDD" id="cd00845">
    <property type="entry name" value="MPP_UshA_N_like"/>
    <property type="match status" value="1"/>
</dbReference>
<dbReference type="Gene3D" id="3.60.21.10">
    <property type="match status" value="1"/>
</dbReference>
<feature type="domain" description="5'-Nucleotidase C-terminal" evidence="4">
    <location>
        <begin position="348"/>
        <end position="515"/>
    </location>
</feature>
<dbReference type="Pfam" id="PF00149">
    <property type="entry name" value="Metallophos"/>
    <property type="match status" value="1"/>
</dbReference>
<dbReference type="PANTHER" id="PTHR11575:SF24">
    <property type="entry name" value="5'-NUCLEOTIDASE"/>
    <property type="match status" value="1"/>
</dbReference>
<proteinExistence type="inferred from homology"/>
<evidence type="ECO:0000259" key="3">
    <source>
        <dbReference type="Pfam" id="PF00149"/>
    </source>
</evidence>
<keyword evidence="2" id="KW-0378">Hydrolase</keyword>
<dbReference type="Pfam" id="PF02872">
    <property type="entry name" value="5_nucleotid_C"/>
    <property type="match status" value="1"/>
</dbReference>
<dbReference type="InterPro" id="IPR029052">
    <property type="entry name" value="Metallo-depent_PP-like"/>
</dbReference>